<feature type="transmembrane region" description="Helical" evidence="8">
    <location>
        <begin position="136"/>
        <end position="158"/>
    </location>
</feature>
<dbReference type="InterPro" id="IPR013657">
    <property type="entry name" value="SCL35B1-4/HUT1"/>
</dbReference>
<feature type="transmembrane region" description="Helical" evidence="8">
    <location>
        <begin position="199"/>
        <end position="219"/>
    </location>
</feature>
<evidence type="ECO:0000256" key="6">
    <source>
        <dbReference type="ARBA" id="ARBA00023136"/>
    </source>
</evidence>
<dbReference type="InterPro" id="IPR037185">
    <property type="entry name" value="EmrE-like"/>
</dbReference>
<reference evidence="9 10" key="1">
    <citation type="journal article" date="2016" name="Mol. Biol. Evol.">
        <title>Comparative Genomics of Early-Diverging Mushroom-Forming Fungi Provides Insights into the Origins of Lignocellulose Decay Capabilities.</title>
        <authorList>
            <person name="Nagy L.G."/>
            <person name="Riley R."/>
            <person name="Tritt A."/>
            <person name="Adam C."/>
            <person name="Daum C."/>
            <person name="Floudas D."/>
            <person name="Sun H."/>
            <person name="Yadav J.S."/>
            <person name="Pangilinan J."/>
            <person name="Larsson K.H."/>
            <person name="Matsuura K."/>
            <person name="Barry K."/>
            <person name="Labutti K."/>
            <person name="Kuo R."/>
            <person name="Ohm R.A."/>
            <person name="Bhattacharya S.S."/>
            <person name="Shirouzu T."/>
            <person name="Yoshinaga Y."/>
            <person name="Martin F.M."/>
            <person name="Grigoriev I.V."/>
            <person name="Hibbett D.S."/>
        </authorList>
    </citation>
    <scope>NUCLEOTIDE SEQUENCE [LARGE SCALE GENOMIC DNA]</scope>
    <source>
        <strain evidence="9 10">CBS 109695</strain>
    </source>
</reference>
<dbReference type="PANTHER" id="PTHR10778:SF4">
    <property type="entry name" value="NUCLEOTIDE SUGAR TRANSPORTER SLC35B4"/>
    <property type="match status" value="1"/>
</dbReference>
<evidence type="ECO:0000313" key="10">
    <source>
        <dbReference type="Proteomes" id="UP000076532"/>
    </source>
</evidence>
<dbReference type="GO" id="GO:0000139">
    <property type="term" value="C:Golgi membrane"/>
    <property type="evidence" value="ECO:0007669"/>
    <property type="project" value="TreeGrafter"/>
</dbReference>
<dbReference type="GO" id="GO:0005789">
    <property type="term" value="C:endoplasmic reticulum membrane"/>
    <property type="evidence" value="ECO:0007669"/>
    <property type="project" value="TreeGrafter"/>
</dbReference>
<evidence type="ECO:0000256" key="3">
    <source>
        <dbReference type="ARBA" id="ARBA00022597"/>
    </source>
</evidence>
<proteinExistence type="predicted"/>
<feature type="transmembrane region" description="Helical" evidence="8">
    <location>
        <begin position="38"/>
        <end position="57"/>
    </location>
</feature>
<evidence type="ECO:0000256" key="8">
    <source>
        <dbReference type="SAM" id="Phobius"/>
    </source>
</evidence>
<feature type="transmembrane region" description="Helical" evidence="8">
    <location>
        <begin position="325"/>
        <end position="342"/>
    </location>
</feature>
<feature type="transmembrane region" description="Helical" evidence="8">
    <location>
        <begin position="167"/>
        <end position="187"/>
    </location>
</feature>
<comment type="subcellular location">
    <subcellularLocation>
        <location evidence="1">Endomembrane system</location>
        <topology evidence="1">Multi-pass membrane protein</topology>
    </subcellularLocation>
</comment>
<feature type="region of interest" description="Disordered" evidence="7">
    <location>
        <begin position="1"/>
        <end position="25"/>
    </location>
</feature>
<dbReference type="OrthoDB" id="999962at2759"/>
<evidence type="ECO:0000256" key="7">
    <source>
        <dbReference type="SAM" id="MobiDB-lite"/>
    </source>
</evidence>
<evidence type="ECO:0000256" key="1">
    <source>
        <dbReference type="ARBA" id="ARBA00004127"/>
    </source>
</evidence>
<keyword evidence="4 8" id="KW-0812">Transmembrane</keyword>
<evidence type="ECO:0000313" key="9">
    <source>
        <dbReference type="EMBL" id="KZP21031.1"/>
    </source>
</evidence>
<name>A0A166JMX4_9AGAM</name>
<protein>
    <submittedName>
        <fullName evidence="9">UAA transporter</fullName>
    </submittedName>
</protein>
<dbReference type="PANTHER" id="PTHR10778">
    <property type="entry name" value="SOLUTE CARRIER FAMILY 35 MEMBER B"/>
    <property type="match status" value="1"/>
</dbReference>
<feature type="compositionally biased region" description="Basic and acidic residues" evidence="7">
    <location>
        <begin position="8"/>
        <end position="19"/>
    </location>
</feature>
<dbReference type="Proteomes" id="UP000076532">
    <property type="component" value="Unassembled WGS sequence"/>
</dbReference>
<gene>
    <name evidence="9" type="ORF">FIBSPDRAFT_826093</name>
</gene>
<keyword evidence="5 8" id="KW-1133">Transmembrane helix</keyword>
<dbReference type="EMBL" id="KV417550">
    <property type="protein sequence ID" value="KZP21031.1"/>
    <property type="molecule type" value="Genomic_DNA"/>
</dbReference>
<dbReference type="GO" id="GO:0005464">
    <property type="term" value="F:UDP-xylose transmembrane transporter activity"/>
    <property type="evidence" value="ECO:0007669"/>
    <property type="project" value="TreeGrafter"/>
</dbReference>
<keyword evidence="6 8" id="KW-0472">Membrane</keyword>
<keyword evidence="2" id="KW-0813">Transport</keyword>
<feature type="transmembrane region" description="Helical" evidence="8">
    <location>
        <begin position="240"/>
        <end position="261"/>
    </location>
</feature>
<dbReference type="SUPFAM" id="SSF103481">
    <property type="entry name" value="Multidrug resistance efflux transporter EmrE"/>
    <property type="match status" value="1"/>
</dbReference>
<dbReference type="STRING" id="436010.A0A166JMX4"/>
<evidence type="ECO:0000256" key="5">
    <source>
        <dbReference type="ARBA" id="ARBA00022989"/>
    </source>
</evidence>
<feature type="transmembrane region" description="Helical" evidence="8">
    <location>
        <begin position="69"/>
        <end position="91"/>
    </location>
</feature>
<evidence type="ECO:0000256" key="4">
    <source>
        <dbReference type="ARBA" id="ARBA00022692"/>
    </source>
</evidence>
<organism evidence="9 10">
    <name type="scientific">Athelia psychrophila</name>
    <dbReference type="NCBI Taxonomy" id="1759441"/>
    <lineage>
        <taxon>Eukaryota</taxon>
        <taxon>Fungi</taxon>
        <taxon>Dikarya</taxon>
        <taxon>Basidiomycota</taxon>
        <taxon>Agaricomycotina</taxon>
        <taxon>Agaricomycetes</taxon>
        <taxon>Agaricomycetidae</taxon>
        <taxon>Atheliales</taxon>
        <taxon>Atheliaceae</taxon>
        <taxon>Athelia</taxon>
    </lineage>
</organism>
<evidence type="ECO:0000256" key="2">
    <source>
        <dbReference type="ARBA" id="ARBA00022448"/>
    </source>
</evidence>
<dbReference type="GO" id="GO:0005462">
    <property type="term" value="F:UDP-N-acetylglucosamine transmembrane transporter activity"/>
    <property type="evidence" value="ECO:0007669"/>
    <property type="project" value="TreeGrafter"/>
</dbReference>
<sequence length="343" mass="37869">MSLRRRNKQSESQHSHTKEVAPSTAELGIRPSQAAANLVDYAFIFSLVFGGCCTNVWTYEELLNTNPRIGSALTFSQTLFIVVQTLPQFLISPSREVPYPRLKPRQVPVKRWMLQVMVHTGGSLLNNWAFAFNVPLAIQMVFRSAGLAISMLLGYIFMKKTYSATQIISVLLVTLGVTLSTLSRPASPSKQSSDDFRQYIIGVSMLVTSSFLTGILGALQEQTYRKYGPCWREGVFYTHFLSLPIFLFLVSDIKSGFSALAVPSSRFVPYLVLAGNLLTQLICVSGVNSLSSQVSSVSTNLVLTTRKAVSLCFSVWWFGNGWNKQLLLGASMVFTGSILFAAL</sequence>
<feature type="transmembrane region" description="Helical" evidence="8">
    <location>
        <begin position="112"/>
        <end position="130"/>
    </location>
</feature>
<keyword evidence="10" id="KW-1185">Reference proteome</keyword>
<dbReference type="Pfam" id="PF08449">
    <property type="entry name" value="UAA"/>
    <property type="match status" value="1"/>
</dbReference>
<dbReference type="AlphaFoldDB" id="A0A166JMX4"/>
<accession>A0A166JMX4</accession>
<keyword evidence="3" id="KW-0762">Sugar transport</keyword>